<feature type="transmembrane region" description="Helical" evidence="1">
    <location>
        <begin position="225"/>
        <end position="243"/>
    </location>
</feature>
<keyword evidence="1" id="KW-0997">Cell inner membrane</keyword>
<dbReference type="AlphaFoldDB" id="A0A1T4V3X9"/>
<dbReference type="EMBL" id="FUXX01000008">
    <property type="protein sequence ID" value="SKA59693.1"/>
    <property type="molecule type" value="Genomic_DNA"/>
</dbReference>
<protein>
    <recommendedName>
        <fullName evidence="1 2">Sodium/glutamate symporter</fullName>
    </recommendedName>
</protein>
<evidence type="ECO:0000313" key="4">
    <source>
        <dbReference type="Proteomes" id="UP000242432"/>
    </source>
</evidence>
<reference evidence="4" key="1">
    <citation type="submission" date="2017-02" db="EMBL/GenBank/DDBJ databases">
        <authorList>
            <person name="Varghese N."/>
            <person name="Submissions S."/>
        </authorList>
    </citation>
    <scope>NUCLEOTIDE SEQUENCE [LARGE SCALE GENOMIC DNA]</scope>
    <source>
        <strain evidence="4">DSM 3072</strain>
    </source>
</reference>
<keyword evidence="1" id="KW-0915">Sodium</keyword>
<dbReference type="RefSeq" id="WP_078928274.1">
    <property type="nucleotide sequence ID" value="NZ_FUXX01000008.1"/>
</dbReference>
<feature type="transmembrane region" description="Helical" evidence="1">
    <location>
        <begin position="310"/>
        <end position="333"/>
    </location>
</feature>
<accession>A0A1T4V3X9</accession>
<feature type="transmembrane region" description="Helical" evidence="1">
    <location>
        <begin position="249"/>
        <end position="270"/>
    </location>
</feature>
<evidence type="ECO:0000256" key="2">
    <source>
        <dbReference type="NCBIfam" id="TIGR00210"/>
    </source>
</evidence>
<keyword evidence="1" id="KW-0769">Symport</keyword>
<comment type="subcellular location">
    <subcellularLocation>
        <location evidence="1">Cell inner membrane</location>
        <topology evidence="1">Multi-pass membrane protein</topology>
    </subcellularLocation>
</comment>
<feature type="transmembrane region" description="Helical" evidence="1">
    <location>
        <begin position="43"/>
        <end position="64"/>
    </location>
</feature>
<keyword evidence="1" id="KW-1003">Cell membrane</keyword>
<dbReference type="Pfam" id="PF03616">
    <property type="entry name" value="Glt_symporter"/>
    <property type="match status" value="1"/>
</dbReference>
<evidence type="ECO:0000256" key="1">
    <source>
        <dbReference type="HAMAP-Rule" id="MF_02062"/>
    </source>
</evidence>
<dbReference type="PANTHER" id="PTHR36178">
    <property type="entry name" value="SLR0625 PROTEIN"/>
    <property type="match status" value="1"/>
</dbReference>
<comment type="similarity">
    <text evidence="1">Belongs to the glutamate:Na(+) symporter (ESS) (TC 2.A.27) family.</text>
</comment>
<dbReference type="HAMAP" id="MF_02062">
    <property type="entry name" value="GltS"/>
    <property type="match status" value="1"/>
</dbReference>
<organism evidence="3 4">
    <name type="scientific">Succinivibrio dextrinosolvens DSM 3072</name>
    <dbReference type="NCBI Taxonomy" id="1123324"/>
    <lineage>
        <taxon>Bacteria</taxon>
        <taxon>Pseudomonadati</taxon>
        <taxon>Pseudomonadota</taxon>
        <taxon>Gammaproteobacteria</taxon>
        <taxon>Aeromonadales</taxon>
        <taxon>Succinivibrionaceae</taxon>
        <taxon>Succinivibrio</taxon>
    </lineage>
</organism>
<keyword evidence="4" id="KW-1185">Reference proteome</keyword>
<keyword evidence="1" id="KW-0812">Transmembrane</keyword>
<dbReference type="PANTHER" id="PTHR36178:SF1">
    <property type="entry name" value="SODIUM_GLUTAMATE SYMPORTER"/>
    <property type="match status" value="1"/>
</dbReference>
<feature type="transmembrane region" description="Helical" evidence="1">
    <location>
        <begin position="282"/>
        <end position="304"/>
    </location>
</feature>
<feature type="transmembrane region" description="Helical" evidence="1">
    <location>
        <begin position="340"/>
        <end position="357"/>
    </location>
</feature>
<evidence type="ECO:0000313" key="3">
    <source>
        <dbReference type="EMBL" id="SKA59693.1"/>
    </source>
</evidence>
<keyword evidence="1" id="KW-0029">Amino-acid transport</keyword>
<feature type="transmembrane region" description="Helical" evidence="1">
    <location>
        <begin position="377"/>
        <end position="401"/>
    </location>
</feature>
<name>A0A1T4V3X9_9GAMM</name>
<feature type="transmembrane region" description="Helical" evidence="1">
    <location>
        <begin position="76"/>
        <end position="96"/>
    </location>
</feature>
<sequence>MQETTFLYTYDLNMTMTLGLAVILLCIGHFIKKIFPILTKYFIPSPVLGGIIFSIVTFIGHQTHTFNFTYDEQLKNLLMIAFFTTIGFTASFRMLISGGLGVALFLFCSIILIVIQNGIGVGIAELFGESPLLGMAAGSIPLTGGHGTSAAFGPELQRYGLDAGLTVSIAAATFGLVAGSIIGGPVGERLIAKFHCHNADNSVSNRDMVEGVLTQEEKTMSESQLMAGCAYIIISMVLGSFIITGLKNIGVILPAYIGPMIIASIIRNYFDMKGKHIPIRTINVIGSLSLQYFLAMALMTMRLWELIDLAIPLFTILIVQTIVMALFAYFVTFRIMGKDYDAAVICVGQCGFGMGATPNAMANMSTFTGGNGPSPKAFFVVPMVGALFIDFVNAFIITMFLQFFG</sequence>
<dbReference type="GO" id="GO:0015813">
    <property type="term" value="P:L-glutamate transmembrane transport"/>
    <property type="evidence" value="ECO:0007669"/>
    <property type="project" value="UniProtKB-UniRule"/>
</dbReference>
<feature type="transmembrane region" description="Helical" evidence="1">
    <location>
        <begin position="12"/>
        <end position="31"/>
    </location>
</feature>
<gene>
    <name evidence="1" type="primary">gltS</name>
    <name evidence="3" type="ORF">SAMN02745213_00721</name>
</gene>
<comment type="function">
    <text evidence="1">Catalyzes the sodium-dependent transport of glutamate.</text>
</comment>
<dbReference type="GO" id="GO:0015501">
    <property type="term" value="F:glutamate:sodium symporter activity"/>
    <property type="evidence" value="ECO:0007669"/>
    <property type="project" value="UniProtKB-UniRule"/>
</dbReference>
<dbReference type="InterPro" id="IPR004445">
    <property type="entry name" value="GltS"/>
</dbReference>
<keyword evidence="1" id="KW-0739">Sodium transport</keyword>
<feature type="transmembrane region" description="Helical" evidence="1">
    <location>
        <begin position="163"/>
        <end position="183"/>
    </location>
</feature>
<dbReference type="Proteomes" id="UP000242432">
    <property type="component" value="Unassembled WGS sequence"/>
</dbReference>
<keyword evidence="1" id="KW-1133">Transmembrane helix</keyword>
<feature type="transmembrane region" description="Helical" evidence="1">
    <location>
        <begin position="103"/>
        <end position="124"/>
    </location>
</feature>
<keyword evidence="1" id="KW-0813">Transport</keyword>
<keyword evidence="1" id="KW-0472">Membrane</keyword>
<proteinExistence type="inferred from homology"/>
<dbReference type="GO" id="GO:0005886">
    <property type="term" value="C:plasma membrane"/>
    <property type="evidence" value="ECO:0007669"/>
    <property type="project" value="UniProtKB-SubCell"/>
</dbReference>
<keyword evidence="1" id="KW-0406">Ion transport</keyword>
<dbReference type="NCBIfam" id="TIGR00210">
    <property type="entry name" value="gltS"/>
    <property type="match status" value="1"/>
</dbReference>